<reference evidence="3" key="2">
    <citation type="submission" date="2017-12" db="EMBL/GenBank/DDBJ databases">
        <title>Genome sequence of the Bar-tailed Godwit (Limosa lapponica baueri).</title>
        <authorList>
            <person name="Lima N.C.B."/>
            <person name="Parody-Merino A.M."/>
            <person name="Battley P.F."/>
            <person name="Fidler A.E."/>
            <person name="Prosdocimi F."/>
        </authorList>
    </citation>
    <scope>NUCLEOTIDE SEQUENCE [LARGE SCALE GENOMIC DNA]</scope>
</reference>
<name>A0A2I0T3A0_LIMLA</name>
<keyword evidence="3" id="KW-1185">Reference proteome</keyword>
<sequence>MAALGALVKKVWSVRRFVVLLCAPLALVPVLLSLPPKVPGGGGDTERWRGTETTGRGARTGHQLRLPPRVADWGHSLRGTEQGTASGVH</sequence>
<evidence type="ECO:0000313" key="3">
    <source>
        <dbReference type="Proteomes" id="UP000233556"/>
    </source>
</evidence>
<feature type="region of interest" description="Disordered" evidence="1">
    <location>
        <begin position="39"/>
        <end position="89"/>
    </location>
</feature>
<proteinExistence type="predicted"/>
<evidence type="ECO:0000313" key="2">
    <source>
        <dbReference type="EMBL" id="PKU28279.1"/>
    </source>
</evidence>
<organism evidence="2 3">
    <name type="scientific">Limosa lapponica baueri</name>
    <dbReference type="NCBI Taxonomy" id="1758121"/>
    <lineage>
        <taxon>Eukaryota</taxon>
        <taxon>Metazoa</taxon>
        <taxon>Chordata</taxon>
        <taxon>Craniata</taxon>
        <taxon>Vertebrata</taxon>
        <taxon>Euteleostomi</taxon>
        <taxon>Archelosauria</taxon>
        <taxon>Archosauria</taxon>
        <taxon>Dinosauria</taxon>
        <taxon>Saurischia</taxon>
        <taxon>Theropoda</taxon>
        <taxon>Coelurosauria</taxon>
        <taxon>Aves</taxon>
        <taxon>Neognathae</taxon>
        <taxon>Neoaves</taxon>
        <taxon>Charadriiformes</taxon>
        <taxon>Scolopacidae</taxon>
        <taxon>Limosa</taxon>
    </lineage>
</organism>
<dbReference type="Proteomes" id="UP000233556">
    <property type="component" value="Unassembled WGS sequence"/>
</dbReference>
<gene>
    <name evidence="2" type="ORF">llap_21417</name>
</gene>
<evidence type="ECO:0000256" key="1">
    <source>
        <dbReference type="SAM" id="MobiDB-lite"/>
    </source>
</evidence>
<feature type="compositionally biased region" description="Low complexity" evidence="1">
    <location>
        <begin position="51"/>
        <end position="61"/>
    </location>
</feature>
<reference evidence="3" key="1">
    <citation type="submission" date="2017-11" db="EMBL/GenBank/DDBJ databases">
        <authorList>
            <person name="Lima N.C."/>
            <person name="Parody-Merino A.M."/>
            <person name="Battley P.F."/>
            <person name="Fidler A.E."/>
            <person name="Prosdocimi F."/>
        </authorList>
    </citation>
    <scope>NUCLEOTIDE SEQUENCE [LARGE SCALE GENOMIC DNA]</scope>
</reference>
<dbReference type="AlphaFoldDB" id="A0A2I0T3A0"/>
<dbReference type="EMBL" id="KZ521380">
    <property type="protein sequence ID" value="PKU28279.1"/>
    <property type="molecule type" value="Genomic_DNA"/>
</dbReference>
<accession>A0A2I0T3A0</accession>
<feature type="compositionally biased region" description="Polar residues" evidence="1">
    <location>
        <begin position="79"/>
        <end position="89"/>
    </location>
</feature>
<protein>
    <submittedName>
        <fullName evidence="2">Solute carrier family 13 member 3</fullName>
    </submittedName>
</protein>